<organism evidence="2 3">
    <name type="scientific">Alosa alosa</name>
    <name type="common">allis shad</name>
    <dbReference type="NCBI Taxonomy" id="278164"/>
    <lineage>
        <taxon>Eukaryota</taxon>
        <taxon>Metazoa</taxon>
        <taxon>Chordata</taxon>
        <taxon>Craniata</taxon>
        <taxon>Vertebrata</taxon>
        <taxon>Euteleostomi</taxon>
        <taxon>Actinopterygii</taxon>
        <taxon>Neopterygii</taxon>
        <taxon>Teleostei</taxon>
        <taxon>Clupei</taxon>
        <taxon>Clupeiformes</taxon>
        <taxon>Clupeoidei</taxon>
        <taxon>Clupeidae</taxon>
        <taxon>Alosa</taxon>
    </lineage>
</organism>
<dbReference type="Proteomes" id="UP000823561">
    <property type="component" value="Chromosome 15"/>
</dbReference>
<reference evidence="2" key="1">
    <citation type="submission" date="2020-10" db="EMBL/GenBank/DDBJ databases">
        <title>Chromosome-scale genome assembly of the Allis shad, Alosa alosa.</title>
        <authorList>
            <person name="Margot Z."/>
            <person name="Christophe K."/>
            <person name="Cabau C."/>
            <person name="Louis A."/>
            <person name="Berthelot C."/>
            <person name="Parey E."/>
            <person name="Roest Crollius H."/>
            <person name="Montfort J."/>
            <person name="Robinson-Rechavi M."/>
            <person name="Bucao C."/>
            <person name="Bouchez O."/>
            <person name="Gislard M."/>
            <person name="Lluch J."/>
            <person name="Milhes M."/>
            <person name="Lampietro C."/>
            <person name="Lopez Roques C."/>
            <person name="Donnadieu C."/>
            <person name="Braasch I."/>
            <person name="Desvignes T."/>
            <person name="Postlethwait J."/>
            <person name="Bobe J."/>
            <person name="Guiguen Y."/>
        </authorList>
    </citation>
    <scope>NUCLEOTIDE SEQUENCE</scope>
    <source>
        <strain evidence="2">M-15738</strain>
        <tissue evidence="2">Blood</tissue>
    </source>
</reference>
<gene>
    <name evidence="2" type="ORF">AALO_G00197320</name>
</gene>
<dbReference type="EMBL" id="JADWDJ010000015">
    <property type="protein sequence ID" value="KAG5269013.1"/>
    <property type="molecule type" value="Genomic_DNA"/>
</dbReference>
<sequence>MANVDTAERRVQEVGAPGELKERLKSHVRAFRVRRKPYWVPQRGWGQNNMNDMNTEDTQARKDLRPTEPASEKVNVENTLVEEDLQPDEPFLQPAEPASWVIGYGQMWREMTEQDGPVLCSNMPIIHSGSGSRDHFPAEWALDHLMEEQRASVNKEGPVSERENMEETEAKEDVQPGEPASKNANSTDLTLLTYAHSLAFMG</sequence>
<dbReference type="AlphaFoldDB" id="A0AAV6G1K8"/>
<proteinExistence type="predicted"/>
<evidence type="ECO:0000313" key="2">
    <source>
        <dbReference type="EMBL" id="KAG5269013.1"/>
    </source>
</evidence>
<comment type="caution">
    <text evidence="2">The sequence shown here is derived from an EMBL/GenBank/DDBJ whole genome shotgun (WGS) entry which is preliminary data.</text>
</comment>
<evidence type="ECO:0000256" key="1">
    <source>
        <dbReference type="SAM" id="MobiDB-lite"/>
    </source>
</evidence>
<name>A0AAV6G1K8_9TELE</name>
<feature type="region of interest" description="Disordered" evidence="1">
    <location>
        <begin position="150"/>
        <end position="188"/>
    </location>
</feature>
<accession>A0AAV6G1K8</accession>
<keyword evidence="3" id="KW-1185">Reference proteome</keyword>
<protein>
    <submittedName>
        <fullName evidence="2">Uncharacterized protein</fullName>
    </submittedName>
</protein>
<evidence type="ECO:0000313" key="3">
    <source>
        <dbReference type="Proteomes" id="UP000823561"/>
    </source>
</evidence>